<sequence length="477" mass="54054">MIPVGLQLLLIPIILMGAVYSVLLTPPRHPKNIPAVPFWVTLLPFFFDIDQEETYRKYIEQPLTEHGAVKMFFGARWNVLVARPELMQRVFRDEELFRKSGNHEKIPHSVLAEFLGDNIISASAEKWRTYRSVIKPALQRPFDSDIVERNTDNLCDLFAATQKKSPVVPVQELLQRFTIANTAQCIFDADFKSLADSTTISSLQGAVKREIFKPIFMSFPFLDSLPFPSRLAARRKAGEFYETLQKALLGSKALDAEKVSSRLVEAKNNGTLTPRQFRDNLMVLFVASQENPQLALISTLYLLAKHPQQQAVVRAELKQAREENIPLDQLPRLTATLLECLRLFPPISQLVNRRTTAPAALGPDSIIPEETYVGYYSYATNRDIGFWGKDSKEFVPERWGGEMDKIQSNLRKSKSKAAFITFHGGRRACLGEKFAMLELRTAVAGVLQRFELSLPRGVEAGPLYPRALKLNFQELEK</sequence>
<dbReference type="InterPro" id="IPR050121">
    <property type="entry name" value="Cytochrome_P450_monoxygenase"/>
</dbReference>
<dbReference type="InterPro" id="IPR001128">
    <property type="entry name" value="Cyt_P450"/>
</dbReference>
<dbReference type="EMBL" id="JAKWBI020000381">
    <property type="protein sequence ID" value="KAJ2895709.1"/>
    <property type="molecule type" value="Genomic_DNA"/>
</dbReference>
<keyword evidence="6" id="KW-0560">Oxidoreductase</keyword>
<evidence type="ECO:0000256" key="5">
    <source>
        <dbReference type="PIRSR" id="PIRSR602401-1"/>
    </source>
</evidence>
<dbReference type="InterPro" id="IPR002401">
    <property type="entry name" value="Cyt_P450_E_grp-I"/>
</dbReference>
<dbReference type="InterPro" id="IPR036396">
    <property type="entry name" value="Cyt_P450_sf"/>
</dbReference>
<evidence type="ECO:0000256" key="1">
    <source>
        <dbReference type="ARBA" id="ARBA00001971"/>
    </source>
</evidence>
<protein>
    <submittedName>
        <fullName evidence="7">Cytochrome P450</fullName>
    </submittedName>
</protein>
<reference evidence="7" key="1">
    <citation type="submission" date="2022-07" db="EMBL/GenBank/DDBJ databases">
        <title>Draft genome sequence of Zalerion maritima ATCC 34329, a (micro)plastics degrading marine fungus.</title>
        <authorList>
            <person name="Paco A."/>
            <person name="Goncalves M.F.M."/>
            <person name="Rocha-Santos T.A.P."/>
            <person name="Alves A."/>
        </authorList>
    </citation>
    <scope>NUCLEOTIDE SEQUENCE</scope>
    <source>
        <strain evidence="7">ATCC 34329</strain>
    </source>
</reference>
<comment type="cofactor">
    <cofactor evidence="1 5">
        <name>heme</name>
        <dbReference type="ChEBI" id="CHEBI:30413"/>
    </cofactor>
</comment>
<keyword evidence="4 5" id="KW-0408">Iron</keyword>
<evidence type="ECO:0000256" key="3">
    <source>
        <dbReference type="ARBA" id="ARBA00022723"/>
    </source>
</evidence>
<accession>A0AAD5RK52</accession>
<keyword evidence="3 5" id="KW-0479">Metal-binding</keyword>
<comment type="similarity">
    <text evidence="6">Belongs to the cytochrome P450 family.</text>
</comment>
<dbReference type="Proteomes" id="UP001201980">
    <property type="component" value="Unassembled WGS sequence"/>
</dbReference>
<dbReference type="CDD" id="cd11070">
    <property type="entry name" value="CYP56-like"/>
    <property type="match status" value="1"/>
</dbReference>
<dbReference type="GO" id="GO:0016705">
    <property type="term" value="F:oxidoreductase activity, acting on paired donors, with incorporation or reduction of molecular oxygen"/>
    <property type="evidence" value="ECO:0007669"/>
    <property type="project" value="InterPro"/>
</dbReference>
<evidence type="ECO:0000256" key="4">
    <source>
        <dbReference type="ARBA" id="ARBA00023004"/>
    </source>
</evidence>
<dbReference type="Gene3D" id="1.10.630.10">
    <property type="entry name" value="Cytochrome P450"/>
    <property type="match status" value="1"/>
</dbReference>
<evidence type="ECO:0000313" key="7">
    <source>
        <dbReference type="EMBL" id="KAJ2895709.1"/>
    </source>
</evidence>
<dbReference type="SUPFAM" id="SSF48264">
    <property type="entry name" value="Cytochrome P450"/>
    <property type="match status" value="1"/>
</dbReference>
<dbReference type="InterPro" id="IPR017972">
    <property type="entry name" value="Cyt_P450_CS"/>
</dbReference>
<dbReference type="GO" id="GO:0005506">
    <property type="term" value="F:iron ion binding"/>
    <property type="evidence" value="ECO:0007669"/>
    <property type="project" value="InterPro"/>
</dbReference>
<evidence type="ECO:0000313" key="8">
    <source>
        <dbReference type="Proteomes" id="UP001201980"/>
    </source>
</evidence>
<dbReference type="Pfam" id="PF00067">
    <property type="entry name" value="p450"/>
    <property type="match status" value="1"/>
</dbReference>
<dbReference type="GO" id="GO:0020037">
    <property type="term" value="F:heme binding"/>
    <property type="evidence" value="ECO:0007669"/>
    <property type="project" value="InterPro"/>
</dbReference>
<dbReference type="PRINTS" id="PR00463">
    <property type="entry name" value="EP450I"/>
</dbReference>
<keyword evidence="6" id="KW-0503">Monooxygenase</keyword>
<keyword evidence="2 5" id="KW-0349">Heme</keyword>
<evidence type="ECO:0000256" key="6">
    <source>
        <dbReference type="RuleBase" id="RU000461"/>
    </source>
</evidence>
<dbReference type="AlphaFoldDB" id="A0AAD5RK52"/>
<dbReference type="PRINTS" id="PR00385">
    <property type="entry name" value="P450"/>
</dbReference>
<name>A0AAD5RK52_9PEZI</name>
<gene>
    <name evidence="7" type="ORF">MKZ38_006254</name>
</gene>
<dbReference type="PANTHER" id="PTHR24305">
    <property type="entry name" value="CYTOCHROME P450"/>
    <property type="match status" value="1"/>
</dbReference>
<keyword evidence="8" id="KW-1185">Reference proteome</keyword>
<evidence type="ECO:0000256" key="2">
    <source>
        <dbReference type="ARBA" id="ARBA00022617"/>
    </source>
</evidence>
<dbReference type="PROSITE" id="PS00086">
    <property type="entry name" value="CYTOCHROME_P450"/>
    <property type="match status" value="1"/>
</dbReference>
<dbReference type="PANTHER" id="PTHR24305:SF223">
    <property type="entry name" value="CYTOCHROME P450-DIT2"/>
    <property type="match status" value="1"/>
</dbReference>
<proteinExistence type="inferred from homology"/>
<dbReference type="GO" id="GO:0004497">
    <property type="term" value="F:monooxygenase activity"/>
    <property type="evidence" value="ECO:0007669"/>
    <property type="project" value="UniProtKB-KW"/>
</dbReference>
<comment type="caution">
    <text evidence="7">The sequence shown here is derived from an EMBL/GenBank/DDBJ whole genome shotgun (WGS) entry which is preliminary data.</text>
</comment>
<feature type="binding site" description="axial binding residue" evidence="5">
    <location>
        <position position="429"/>
    </location>
    <ligand>
        <name>heme</name>
        <dbReference type="ChEBI" id="CHEBI:30413"/>
    </ligand>
    <ligandPart>
        <name>Fe</name>
        <dbReference type="ChEBI" id="CHEBI:18248"/>
    </ligandPart>
</feature>
<organism evidence="7 8">
    <name type="scientific">Zalerion maritima</name>
    <dbReference type="NCBI Taxonomy" id="339359"/>
    <lineage>
        <taxon>Eukaryota</taxon>
        <taxon>Fungi</taxon>
        <taxon>Dikarya</taxon>
        <taxon>Ascomycota</taxon>
        <taxon>Pezizomycotina</taxon>
        <taxon>Sordariomycetes</taxon>
        <taxon>Lulworthiomycetidae</taxon>
        <taxon>Lulworthiales</taxon>
        <taxon>Lulworthiaceae</taxon>
        <taxon>Zalerion</taxon>
    </lineage>
</organism>